<comment type="caution">
    <text evidence="8">The sequence shown here is derived from an EMBL/GenBank/DDBJ whole genome shotgun (WGS) entry which is preliminary data.</text>
</comment>
<keyword evidence="4" id="KW-0732">Signal</keyword>
<keyword evidence="6" id="KW-0325">Glycoprotein</keyword>
<dbReference type="Proteomes" id="UP001198200">
    <property type="component" value="Unassembled WGS sequence"/>
</dbReference>
<keyword evidence="5" id="KW-0378">Hydrolase</keyword>
<proteinExistence type="inferred from homology"/>
<sequence>MSQLTISTQEKRFPVAPDLYGLFFEDISHAGDGGLYPEMLRNRSFEDSLLPDGCITNDNGKTFTSPTGWIDEFNNGEGMNDWIASQKIAPTTIPAWYSENADMQLNKDNTLNDNRRVSLQVDFEENGKIYNIGYNGINQEKGDTYNFYLFAKSEQTLHLTVSIQINNQTSCSSDIIINDANWKRYDAQFLATETARNATFSIQCQEKGTLYLGFCSLMPAETFHGHGLRKDLAEKLEQMHPSFLRFPGGCIVEGFTLETAMFFCNTVGPVWERPSHWLLWHYRTTNGLGFHEYLQLCEDLKLSALYVCNCGMTCQGRGPYYFNEAQMQFAINDTLNALEYALGSSQTHWGSLRAKMGHPEPFSLKYLEIGNENSGPEYEACFNRIREAVLERYPQIIIVSNTRSETIKTDIVDDHYYNMPEFFAENIDIYDDYSRKNPNIFVGEFAVNQTYEGQLRAAISEAMFMVGFERNQDVVKLCSYAPLFSHVHYQSWYPNLIMFDNSRSYVIPSYYCFKLFGANRGDMVVSSKESCEKIYLSMHGLPVINGDCGLTWKNAVFNSIPVFPTKSLHGKAIQDNDSYVLQENDADEFTNQSIRSQILPGIALGNDVESREGSFTVQILAEKGKRIGVGMLCSPKPFSYYDRTDPNPKDPWMLFNLEPLRWIVEGNTAALYRGGISLTQYSEPKQISLRYGEYNEFHYELTKTAVSLYLNGKLIDTVELPHYQSMCSVTTDTDDSVIIKIVNFSETDDPVCISIDCDVKSEYEVSQLTGKADFENSLDNPDQVHDTTTMLTGAGRCFTFTAPGLSVNVLKLKKK</sequence>
<evidence type="ECO:0000259" key="7">
    <source>
        <dbReference type="SMART" id="SM00813"/>
    </source>
</evidence>
<dbReference type="InterPro" id="IPR013780">
    <property type="entry name" value="Glyco_hydro_b"/>
</dbReference>
<dbReference type="InterPro" id="IPR055235">
    <property type="entry name" value="ASD1_cat"/>
</dbReference>
<dbReference type="PANTHER" id="PTHR31776">
    <property type="entry name" value="ALPHA-L-ARABINOFURANOSIDASE 1"/>
    <property type="match status" value="1"/>
</dbReference>
<dbReference type="Pfam" id="PF06964">
    <property type="entry name" value="Alpha-L-AF_C"/>
    <property type="match status" value="1"/>
</dbReference>
<dbReference type="SUPFAM" id="SSF49785">
    <property type="entry name" value="Galactose-binding domain-like"/>
    <property type="match status" value="1"/>
</dbReference>
<evidence type="ECO:0000313" key="8">
    <source>
        <dbReference type="EMBL" id="MCC2221763.1"/>
    </source>
</evidence>
<accession>A0AAE3E3X5</accession>
<dbReference type="RefSeq" id="WP_308731822.1">
    <property type="nucleotide sequence ID" value="NZ_JAJEQN010000020.1"/>
</dbReference>
<reference evidence="8 9" key="1">
    <citation type="submission" date="2021-10" db="EMBL/GenBank/DDBJ databases">
        <title>Anaerobic single-cell dispensing facilitates the cultivation of human gut bacteria.</title>
        <authorList>
            <person name="Afrizal A."/>
        </authorList>
    </citation>
    <scope>NUCLEOTIDE SEQUENCE [LARGE SCALE GENOMIC DNA]</scope>
    <source>
        <strain evidence="8 9">CLA-AA-H224</strain>
    </source>
</reference>
<dbReference type="InterPro" id="IPR010720">
    <property type="entry name" value="Alpha-L-AF_C"/>
</dbReference>
<dbReference type="EMBL" id="JAJEQN010000020">
    <property type="protein sequence ID" value="MCC2221763.1"/>
    <property type="molecule type" value="Genomic_DNA"/>
</dbReference>
<dbReference type="Gene3D" id="2.60.120.260">
    <property type="entry name" value="Galactose-binding domain-like"/>
    <property type="match status" value="1"/>
</dbReference>
<dbReference type="SMART" id="SM00813">
    <property type="entry name" value="Alpha-L-AF_C"/>
    <property type="match status" value="1"/>
</dbReference>
<dbReference type="Pfam" id="PF22848">
    <property type="entry name" value="ASD1_dom"/>
    <property type="match status" value="1"/>
</dbReference>
<dbReference type="SUPFAM" id="SSF51445">
    <property type="entry name" value="(Trans)glycosidases"/>
    <property type="match status" value="1"/>
</dbReference>
<comment type="catalytic activity">
    <reaction evidence="1">
        <text>Hydrolysis of terminal non-reducing alpha-L-arabinofuranoside residues in alpha-L-arabinosides.</text>
        <dbReference type="EC" id="3.2.1.55"/>
    </reaction>
</comment>
<evidence type="ECO:0000256" key="6">
    <source>
        <dbReference type="ARBA" id="ARBA00023180"/>
    </source>
</evidence>
<dbReference type="EC" id="3.2.1.55" evidence="3"/>
<evidence type="ECO:0000256" key="3">
    <source>
        <dbReference type="ARBA" id="ARBA00012670"/>
    </source>
</evidence>
<evidence type="ECO:0000313" key="9">
    <source>
        <dbReference type="Proteomes" id="UP001198200"/>
    </source>
</evidence>
<organism evidence="8 9">
    <name type="scientific">Anthropogastromicrobium aceti</name>
    <dbReference type="NCBI Taxonomy" id="2981768"/>
    <lineage>
        <taxon>Bacteria</taxon>
        <taxon>Bacillati</taxon>
        <taxon>Bacillota</taxon>
        <taxon>Clostridia</taxon>
        <taxon>Lachnospirales</taxon>
        <taxon>Lachnospiraceae</taxon>
        <taxon>Anthropogastromicrobium</taxon>
    </lineage>
</organism>
<dbReference type="GO" id="GO:0046373">
    <property type="term" value="P:L-arabinose metabolic process"/>
    <property type="evidence" value="ECO:0007669"/>
    <property type="project" value="InterPro"/>
</dbReference>
<name>A0AAE3E3X5_9FIRM</name>
<dbReference type="Gene3D" id="2.60.40.1180">
    <property type="entry name" value="Golgi alpha-mannosidase II"/>
    <property type="match status" value="1"/>
</dbReference>
<evidence type="ECO:0000256" key="2">
    <source>
        <dbReference type="ARBA" id="ARBA00007186"/>
    </source>
</evidence>
<dbReference type="InterPro" id="IPR051563">
    <property type="entry name" value="Glycosyl_Hydrolase_51"/>
</dbReference>
<dbReference type="InterPro" id="IPR017853">
    <property type="entry name" value="GH"/>
</dbReference>
<dbReference type="Gene3D" id="3.20.20.80">
    <property type="entry name" value="Glycosidases"/>
    <property type="match status" value="1"/>
</dbReference>
<dbReference type="GO" id="GO:0046556">
    <property type="term" value="F:alpha-L-arabinofuranosidase activity"/>
    <property type="evidence" value="ECO:0007669"/>
    <property type="project" value="UniProtKB-EC"/>
</dbReference>
<comment type="similarity">
    <text evidence="2">Belongs to the glycosyl hydrolase 51 family.</text>
</comment>
<dbReference type="AlphaFoldDB" id="A0AAE3E3X5"/>
<dbReference type="PANTHER" id="PTHR31776:SF0">
    <property type="entry name" value="ALPHA-L-ARABINOFURANOSIDASE 1"/>
    <property type="match status" value="1"/>
</dbReference>
<feature type="domain" description="Alpha-L-arabinofuranosidase C-terminal" evidence="7">
    <location>
        <begin position="443"/>
        <end position="806"/>
    </location>
</feature>
<gene>
    <name evidence="8" type="ORF">LKD48_08975</name>
</gene>
<evidence type="ECO:0000256" key="4">
    <source>
        <dbReference type="ARBA" id="ARBA00022729"/>
    </source>
</evidence>
<dbReference type="InterPro" id="IPR008979">
    <property type="entry name" value="Galactose-bd-like_sf"/>
</dbReference>
<evidence type="ECO:0000256" key="1">
    <source>
        <dbReference type="ARBA" id="ARBA00001462"/>
    </source>
</evidence>
<keyword evidence="9" id="KW-1185">Reference proteome</keyword>
<protein>
    <recommendedName>
        <fullName evidence="3">non-reducing end alpha-L-arabinofuranosidase</fullName>
        <ecNumber evidence="3">3.2.1.55</ecNumber>
    </recommendedName>
</protein>
<evidence type="ECO:0000256" key="5">
    <source>
        <dbReference type="ARBA" id="ARBA00022801"/>
    </source>
</evidence>